<comment type="caution">
    <text evidence="3">The sequence shown here is derived from an EMBL/GenBank/DDBJ whole genome shotgun (WGS) entry which is preliminary data.</text>
</comment>
<evidence type="ECO:0000259" key="2">
    <source>
        <dbReference type="Pfam" id="PF02922"/>
    </source>
</evidence>
<evidence type="ECO:0000256" key="1">
    <source>
        <dbReference type="SAM" id="SignalP"/>
    </source>
</evidence>
<keyword evidence="1" id="KW-0732">Signal</keyword>
<dbReference type="InterPro" id="IPR013783">
    <property type="entry name" value="Ig-like_fold"/>
</dbReference>
<dbReference type="InterPro" id="IPR014756">
    <property type="entry name" value="Ig_E-set"/>
</dbReference>
<dbReference type="RefSeq" id="WP_129463618.1">
    <property type="nucleotide sequence ID" value="NZ_SBKQ01000004.1"/>
</dbReference>
<dbReference type="InterPro" id="IPR004193">
    <property type="entry name" value="Glyco_hydro_13_N"/>
</dbReference>
<dbReference type="Gene3D" id="2.60.40.10">
    <property type="entry name" value="Immunoglobulins"/>
    <property type="match status" value="1"/>
</dbReference>
<dbReference type="EMBL" id="SBKQ01000004">
    <property type="protein sequence ID" value="RXR33517.1"/>
    <property type="molecule type" value="Genomic_DNA"/>
</dbReference>
<dbReference type="InterPro" id="IPR050583">
    <property type="entry name" value="Mycobacterial_A85_antigen"/>
</dbReference>
<organism evidence="3 4">
    <name type="scientific">Flavobacterium piscinae</name>
    <dbReference type="NCBI Taxonomy" id="2506424"/>
    <lineage>
        <taxon>Bacteria</taxon>
        <taxon>Pseudomonadati</taxon>
        <taxon>Bacteroidota</taxon>
        <taxon>Flavobacteriia</taxon>
        <taxon>Flavobacteriales</taxon>
        <taxon>Flavobacteriaceae</taxon>
        <taxon>Flavobacterium</taxon>
    </lineage>
</organism>
<dbReference type="GO" id="GO:0016747">
    <property type="term" value="F:acyltransferase activity, transferring groups other than amino-acyl groups"/>
    <property type="evidence" value="ECO:0007669"/>
    <property type="project" value="TreeGrafter"/>
</dbReference>
<dbReference type="Pfam" id="PF00756">
    <property type="entry name" value="Esterase"/>
    <property type="match status" value="1"/>
</dbReference>
<dbReference type="InterPro" id="IPR000801">
    <property type="entry name" value="Esterase-like"/>
</dbReference>
<protein>
    <submittedName>
        <fullName evidence="3">Esterase</fullName>
    </submittedName>
</protein>
<evidence type="ECO:0000313" key="3">
    <source>
        <dbReference type="EMBL" id="RXR33517.1"/>
    </source>
</evidence>
<feature type="domain" description="Glycoside hydrolase family 13 N-terminal" evidence="2">
    <location>
        <begin position="38"/>
        <end position="99"/>
    </location>
</feature>
<dbReference type="AlphaFoldDB" id="A0A4Q1KTT5"/>
<gene>
    <name evidence="3" type="ORF">EQG68_04620</name>
</gene>
<dbReference type="SUPFAM" id="SSF81296">
    <property type="entry name" value="E set domains"/>
    <property type="match status" value="1"/>
</dbReference>
<dbReference type="PANTHER" id="PTHR48098:SF1">
    <property type="entry name" value="DIACYLGLYCEROL ACYLTRANSFERASE_MYCOLYLTRANSFERASE AG85A"/>
    <property type="match status" value="1"/>
</dbReference>
<dbReference type="GO" id="GO:0005975">
    <property type="term" value="P:carbohydrate metabolic process"/>
    <property type="evidence" value="ECO:0007669"/>
    <property type="project" value="InterPro"/>
</dbReference>
<proteinExistence type="predicted"/>
<dbReference type="Pfam" id="PF02922">
    <property type="entry name" value="CBM_48"/>
    <property type="match status" value="1"/>
</dbReference>
<dbReference type="CDD" id="cd11294">
    <property type="entry name" value="E_set_Esterase_like_N"/>
    <property type="match status" value="1"/>
</dbReference>
<evidence type="ECO:0000313" key="4">
    <source>
        <dbReference type="Proteomes" id="UP000289734"/>
    </source>
</evidence>
<sequence>MKKSTYSLLLSLCFSIIYAQENVDFSGEKKIISPEIHGDNTVTFRFEAPNAKKVFLVGDFLSQLGLIEGKTEMKKNEKGIWTYTTSTLQPELYSYKFIADGLAVNDPNNVHFSRDVATVVNIFIVPGGKAELYKVNDVPHGTVSKRWYESPTLKKNRRLTVYTPPGYEKSKENYPVLYLLHGAGGDEEAWITLGRTAQILDNLIAQGKAKPMLVVMPNGNAGQSAAPGESKEGFYTPDFIQPDMFSGNTEKAFGDVIQFIESEYRVKKEKSSRAIAGLSMGGFHTIIISANYPKTFDYMGVFSAALFQPKEADSEMYVNIEKKLKTQKENNYQLYWKAIGKTDFLYKEATDFRNLFNSMNFNYTYKESEGGHTWSNWRDYLSEFAPLLFR</sequence>
<dbReference type="PANTHER" id="PTHR48098">
    <property type="entry name" value="ENTEROCHELIN ESTERASE-RELATED"/>
    <property type="match status" value="1"/>
</dbReference>
<dbReference type="OrthoDB" id="9803578at2"/>
<dbReference type="Gene3D" id="3.40.50.1820">
    <property type="entry name" value="alpha/beta hydrolase"/>
    <property type="match status" value="1"/>
</dbReference>
<dbReference type="Proteomes" id="UP000289734">
    <property type="component" value="Unassembled WGS sequence"/>
</dbReference>
<dbReference type="GO" id="GO:0004553">
    <property type="term" value="F:hydrolase activity, hydrolyzing O-glycosyl compounds"/>
    <property type="evidence" value="ECO:0007669"/>
    <property type="project" value="InterPro"/>
</dbReference>
<dbReference type="InterPro" id="IPR029058">
    <property type="entry name" value="AB_hydrolase_fold"/>
</dbReference>
<feature type="chain" id="PRO_5020550164" evidence="1">
    <location>
        <begin position="20"/>
        <end position="390"/>
    </location>
</feature>
<dbReference type="SUPFAM" id="SSF53474">
    <property type="entry name" value="alpha/beta-Hydrolases"/>
    <property type="match status" value="1"/>
</dbReference>
<name>A0A4Q1KTT5_9FLAO</name>
<reference evidence="4" key="1">
    <citation type="submission" date="2019-01" db="EMBL/GenBank/DDBJ databases">
        <title>Cytophagaceae bacterium strain CAR-16.</title>
        <authorList>
            <person name="Chen W.-M."/>
        </authorList>
    </citation>
    <scope>NUCLEOTIDE SEQUENCE [LARGE SCALE GENOMIC DNA]</scope>
    <source>
        <strain evidence="4">ICH-30</strain>
    </source>
</reference>
<feature type="signal peptide" evidence="1">
    <location>
        <begin position="1"/>
        <end position="19"/>
    </location>
</feature>
<keyword evidence="4" id="KW-1185">Reference proteome</keyword>
<accession>A0A4Q1KTT5</accession>